<keyword evidence="1" id="KW-0732">Signal</keyword>
<gene>
    <name evidence="2" type="ORF">NCTC6180_01519</name>
</gene>
<dbReference type="Proteomes" id="UP000269903">
    <property type="component" value="Chromosome"/>
</dbReference>
<feature type="signal peptide" evidence="1">
    <location>
        <begin position="1"/>
        <end position="19"/>
    </location>
</feature>
<accession>A0A7Z8ZWI2</accession>
<dbReference type="RefSeq" id="WP_154804127.1">
    <property type="nucleotide sequence ID" value="NZ_LR134317.1"/>
</dbReference>
<dbReference type="EMBL" id="LR134317">
    <property type="protein sequence ID" value="VEF08623.1"/>
    <property type="molecule type" value="Genomic_DNA"/>
</dbReference>
<name>A0A7Z8ZWI2_STRSZ</name>
<reference evidence="2 3" key="1">
    <citation type="submission" date="2018-12" db="EMBL/GenBank/DDBJ databases">
        <authorList>
            <consortium name="Pathogen Informatics"/>
        </authorList>
    </citation>
    <scope>NUCLEOTIDE SEQUENCE [LARGE SCALE GENOMIC DNA]</scope>
    <source>
        <strain evidence="2 3">NCTC6180</strain>
    </source>
</reference>
<organism evidence="2 3">
    <name type="scientific">Streptococcus equi subsp. zooepidemicus</name>
    <dbReference type="NCBI Taxonomy" id="40041"/>
    <lineage>
        <taxon>Bacteria</taxon>
        <taxon>Bacillati</taxon>
        <taxon>Bacillota</taxon>
        <taxon>Bacilli</taxon>
        <taxon>Lactobacillales</taxon>
        <taxon>Streptococcaceae</taxon>
        <taxon>Streptococcus</taxon>
    </lineage>
</organism>
<protein>
    <submittedName>
        <fullName evidence="2">Membrane protein</fullName>
    </submittedName>
</protein>
<proteinExistence type="predicted"/>
<evidence type="ECO:0000313" key="2">
    <source>
        <dbReference type="EMBL" id="VEF08623.1"/>
    </source>
</evidence>
<evidence type="ECO:0000256" key="1">
    <source>
        <dbReference type="SAM" id="SignalP"/>
    </source>
</evidence>
<evidence type="ECO:0000313" key="3">
    <source>
        <dbReference type="Proteomes" id="UP000269903"/>
    </source>
</evidence>
<dbReference type="AlphaFoldDB" id="A0A7Z8ZWI2"/>
<feature type="chain" id="PRO_5039710013" evidence="1">
    <location>
        <begin position="20"/>
        <end position="94"/>
    </location>
</feature>
<sequence>MKLTKNLCLVAATITLALAPINTSTGQINTVLAMQQTKQNNYPKNCKKIDSQYFECPDGKLYYNGYDPYSFSAWVGRFFYAFYSVWSTLNGIFK</sequence>